<sequence length="147" mass="16343">MPVRERASKNQFVSIRAVYTGPIPINLSVIRSTWDGGSMPDKWECPRRPKQLVGAVMAAMAGFTNPRLSLDLWCGLSPALLFPLPLYLHGWDKKCGEMPFANLGCLCLRLPMPMDARKGVENRNGGCRLSFIQSWPAARRGSKATIR</sequence>
<dbReference type="Proteomes" id="UP001285908">
    <property type="component" value="Unassembled WGS sequence"/>
</dbReference>
<dbReference type="AlphaFoldDB" id="A0AAJ0MTE2"/>
<keyword evidence="2" id="KW-1185">Reference proteome</keyword>
<organism evidence="1 2">
    <name type="scientific">Neurospora hispaniola</name>
    <dbReference type="NCBI Taxonomy" id="588809"/>
    <lineage>
        <taxon>Eukaryota</taxon>
        <taxon>Fungi</taxon>
        <taxon>Dikarya</taxon>
        <taxon>Ascomycota</taxon>
        <taxon>Pezizomycotina</taxon>
        <taxon>Sordariomycetes</taxon>
        <taxon>Sordariomycetidae</taxon>
        <taxon>Sordariales</taxon>
        <taxon>Sordariaceae</taxon>
        <taxon>Neurospora</taxon>
    </lineage>
</organism>
<name>A0AAJ0MTE2_9PEZI</name>
<comment type="caution">
    <text evidence="1">The sequence shown here is derived from an EMBL/GenBank/DDBJ whole genome shotgun (WGS) entry which is preliminary data.</text>
</comment>
<proteinExistence type="predicted"/>
<evidence type="ECO:0000313" key="2">
    <source>
        <dbReference type="Proteomes" id="UP001285908"/>
    </source>
</evidence>
<reference evidence="1 2" key="1">
    <citation type="journal article" date="2023" name="Mol. Phylogenet. Evol.">
        <title>Genome-scale phylogeny and comparative genomics of the fungal order Sordariales.</title>
        <authorList>
            <person name="Hensen N."/>
            <person name="Bonometti L."/>
            <person name="Westerberg I."/>
            <person name="Brannstrom I.O."/>
            <person name="Guillou S."/>
            <person name="Cros-Aarteil S."/>
            <person name="Calhoun S."/>
            <person name="Haridas S."/>
            <person name="Kuo A."/>
            <person name="Mondo S."/>
            <person name="Pangilinan J."/>
            <person name="Riley R."/>
            <person name="LaButti K."/>
            <person name="Andreopoulos B."/>
            <person name="Lipzen A."/>
            <person name="Chen C."/>
            <person name="Yan M."/>
            <person name="Daum C."/>
            <person name="Ng V."/>
            <person name="Clum A."/>
            <person name="Steindorff A."/>
            <person name="Ohm R.A."/>
            <person name="Martin F."/>
            <person name="Silar P."/>
            <person name="Natvig D.O."/>
            <person name="Lalanne C."/>
            <person name="Gautier V."/>
            <person name="Ament-Velasquez S.L."/>
            <person name="Kruys A."/>
            <person name="Hutchinson M.I."/>
            <person name="Powell A.J."/>
            <person name="Barry K."/>
            <person name="Miller A.N."/>
            <person name="Grigoriev I.V."/>
            <person name="Debuchy R."/>
            <person name="Gladieux P."/>
            <person name="Hiltunen Thoren M."/>
            <person name="Johannesson H."/>
        </authorList>
    </citation>
    <scope>NUCLEOTIDE SEQUENCE [LARGE SCALE GENOMIC DNA]</scope>
    <source>
        <strain evidence="1 2">FGSC 10403</strain>
    </source>
</reference>
<evidence type="ECO:0000313" key="1">
    <source>
        <dbReference type="EMBL" id="KAK3496868.1"/>
    </source>
</evidence>
<dbReference type="RefSeq" id="XP_062695132.1">
    <property type="nucleotide sequence ID" value="XM_062836757.1"/>
</dbReference>
<dbReference type="GeneID" id="87874379"/>
<accession>A0AAJ0MTE2</accession>
<protein>
    <submittedName>
        <fullName evidence="1">Uncharacterized protein</fullName>
    </submittedName>
</protein>
<dbReference type="EMBL" id="JAULSX010000002">
    <property type="protein sequence ID" value="KAK3496868.1"/>
    <property type="molecule type" value="Genomic_DNA"/>
</dbReference>
<gene>
    <name evidence="1" type="ORF">B0T23DRAFT_372898</name>
</gene>